<feature type="transmembrane region" description="Helical" evidence="2">
    <location>
        <begin position="470"/>
        <end position="489"/>
    </location>
</feature>
<dbReference type="EMBL" id="JACBZH010000001">
    <property type="protein sequence ID" value="NYH88846.1"/>
    <property type="molecule type" value="Genomic_DNA"/>
</dbReference>
<dbReference type="InterPro" id="IPR046672">
    <property type="entry name" value="DUF6542"/>
</dbReference>
<accession>A0A852ZKF7</accession>
<evidence type="ECO:0000256" key="1">
    <source>
        <dbReference type="SAM" id="MobiDB-lite"/>
    </source>
</evidence>
<protein>
    <recommendedName>
        <fullName evidence="3">DUF6542 domain-containing protein</fullName>
    </recommendedName>
</protein>
<feature type="transmembrane region" description="Helical" evidence="2">
    <location>
        <begin position="537"/>
        <end position="560"/>
    </location>
</feature>
<feature type="compositionally biased region" description="Basic and acidic residues" evidence="1">
    <location>
        <begin position="352"/>
        <end position="367"/>
    </location>
</feature>
<evidence type="ECO:0000259" key="3">
    <source>
        <dbReference type="Pfam" id="PF20177"/>
    </source>
</evidence>
<keyword evidence="2" id="KW-1133">Transmembrane helix</keyword>
<keyword evidence="2" id="KW-0472">Membrane</keyword>
<organism evidence="4 5">
    <name type="scientific">Actinopolymorpha rutila</name>
    <dbReference type="NCBI Taxonomy" id="446787"/>
    <lineage>
        <taxon>Bacteria</taxon>
        <taxon>Bacillati</taxon>
        <taxon>Actinomycetota</taxon>
        <taxon>Actinomycetes</taxon>
        <taxon>Propionibacteriales</taxon>
        <taxon>Actinopolymorphaceae</taxon>
        <taxon>Actinopolymorpha</taxon>
    </lineage>
</organism>
<dbReference type="Pfam" id="PF20177">
    <property type="entry name" value="DUF6542"/>
    <property type="match status" value="1"/>
</dbReference>
<comment type="caution">
    <text evidence="4">The sequence shown here is derived from an EMBL/GenBank/DDBJ whole genome shotgun (WGS) entry which is preliminary data.</text>
</comment>
<evidence type="ECO:0000313" key="5">
    <source>
        <dbReference type="Proteomes" id="UP000579605"/>
    </source>
</evidence>
<sequence>MQEPRVQGRSPSAPAEARSWTTPLADRQSAILAAEESRRGRDDADASYPPPPRAERAQAGIRRRERPPIEGPRRERPPVDSTRRDRTPIEPALRPAGRRIATSAAEAPPAPDGPAVRGRRVAVPLPADLPTRAERAAWPPPTAGTSLLGPLVEDRPVRPGRRARTSSPAPDQTAHEAPTPVPPLVEPTAPSRPDGVVTPSSETIPANPDANQDTNPDLDLDEHDAALSRLPRSAEHRTHPLPVALSDDTFEPDVEPTTRGGSRGLAGARPTSGDTGSAGAGSSAGKGRRRRTVAPSTPATPAEREPAFSAPGSDADVEETWKPRPAQGQDAEPSWRSVLAQRPEPAQSEFPSPDRPERVTSERDDTQRGTGPATRQPVAGDIPQDLRPRGLRRAEDTEESGSQTVTDIRRQAARPPARPQPDLRGPEDLARSAGRPSTDPREMGMPAFVAALVGVGGSLLGAFLDILVTGGVGLLFSLCFVLTAFGVAAGVRRTGMFTAGVLPPLAALASLVVVAAVDPQRIATTTSPVRAVLAGLAWESWTIVAGCAVALVTIAVRAAFAYRARVSASRRPAEAYATRGAGRRSGSPRRS</sequence>
<feature type="region of interest" description="Disordered" evidence="1">
    <location>
        <begin position="1"/>
        <end position="442"/>
    </location>
</feature>
<feature type="compositionally biased region" description="Polar residues" evidence="1">
    <location>
        <begin position="198"/>
        <end position="215"/>
    </location>
</feature>
<feature type="compositionally biased region" description="Basic and acidic residues" evidence="1">
    <location>
        <begin position="384"/>
        <end position="395"/>
    </location>
</feature>
<evidence type="ECO:0000256" key="2">
    <source>
        <dbReference type="SAM" id="Phobius"/>
    </source>
</evidence>
<proteinExistence type="predicted"/>
<dbReference type="AlphaFoldDB" id="A0A852ZKF7"/>
<dbReference type="RefSeq" id="WP_179786683.1">
    <property type="nucleotide sequence ID" value="NZ_BAAARR010000003.1"/>
</dbReference>
<dbReference type="Proteomes" id="UP000579605">
    <property type="component" value="Unassembled WGS sequence"/>
</dbReference>
<name>A0A852ZKF7_9ACTN</name>
<evidence type="ECO:0000313" key="4">
    <source>
        <dbReference type="EMBL" id="NYH88846.1"/>
    </source>
</evidence>
<feature type="domain" description="DUF6542" evidence="3">
    <location>
        <begin position="444"/>
        <end position="561"/>
    </location>
</feature>
<feature type="transmembrane region" description="Helical" evidence="2">
    <location>
        <begin position="496"/>
        <end position="517"/>
    </location>
</feature>
<feature type="compositionally biased region" description="Basic and acidic residues" evidence="1">
    <location>
        <begin position="66"/>
        <end position="88"/>
    </location>
</feature>
<keyword evidence="5" id="KW-1185">Reference proteome</keyword>
<keyword evidence="2" id="KW-0812">Transmembrane</keyword>
<feature type="compositionally biased region" description="Basic and acidic residues" evidence="1">
    <location>
        <begin position="35"/>
        <end position="44"/>
    </location>
</feature>
<reference evidence="4 5" key="1">
    <citation type="submission" date="2020-07" db="EMBL/GenBank/DDBJ databases">
        <title>Sequencing the genomes of 1000 actinobacteria strains.</title>
        <authorList>
            <person name="Klenk H.-P."/>
        </authorList>
    </citation>
    <scope>NUCLEOTIDE SEQUENCE [LARGE SCALE GENOMIC DNA]</scope>
    <source>
        <strain evidence="4 5">DSM 18448</strain>
    </source>
</reference>
<gene>
    <name evidence="4" type="ORF">F4554_001484</name>
</gene>